<keyword evidence="1" id="KW-0812">Transmembrane</keyword>
<keyword evidence="1" id="KW-0472">Membrane</keyword>
<reference evidence="2" key="1">
    <citation type="submission" date="2021-01" db="EMBL/GenBank/DDBJ databases">
        <authorList>
            <consortium name="Genoscope - CEA"/>
            <person name="William W."/>
        </authorList>
    </citation>
    <scope>NUCLEOTIDE SEQUENCE</scope>
</reference>
<feature type="transmembrane region" description="Helical" evidence="1">
    <location>
        <begin position="144"/>
        <end position="166"/>
    </location>
</feature>
<feature type="transmembrane region" description="Helical" evidence="1">
    <location>
        <begin position="75"/>
        <end position="94"/>
    </location>
</feature>
<dbReference type="EMBL" id="CAJJDM010000072">
    <property type="protein sequence ID" value="CAD8083063.1"/>
    <property type="molecule type" value="Genomic_DNA"/>
</dbReference>
<dbReference type="Proteomes" id="UP000688137">
    <property type="component" value="Unassembled WGS sequence"/>
</dbReference>
<keyword evidence="3" id="KW-1185">Reference proteome</keyword>
<keyword evidence="1" id="KW-1133">Transmembrane helix</keyword>
<name>A0A8S1N0Y3_PARPR</name>
<organism evidence="2 3">
    <name type="scientific">Paramecium primaurelia</name>
    <dbReference type="NCBI Taxonomy" id="5886"/>
    <lineage>
        <taxon>Eukaryota</taxon>
        <taxon>Sar</taxon>
        <taxon>Alveolata</taxon>
        <taxon>Ciliophora</taxon>
        <taxon>Intramacronucleata</taxon>
        <taxon>Oligohymenophorea</taxon>
        <taxon>Peniculida</taxon>
        <taxon>Parameciidae</taxon>
        <taxon>Paramecium</taxon>
    </lineage>
</organism>
<evidence type="ECO:0000313" key="2">
    <source>
        <dbReference type="EMBL" id="CAD8083063.1"/>
    </source>
</evidence>
<accession>A0A8S1N0Y3</accession>
<evidence type="ECO:0008006" key="4">
    <source>
        <dbReference type="Google" id="ProtNLM"/>
    </source>
</evidence>
<evidence type="ECO:0000256" key="1">
    <source>
        <dbReference type="SAM" id="Phobius"/>
    </source>
</evidence>
<feature type="transmembrane region" description="Helical" evidence="1">
    <location>
        <begin position="114"/>
        <end position="132"/>
    </location>
</feature>
<sequence>MNSIPKQIKNILRVEIILISVLIMLNITLYFLNIAENKLKTCQLSFNAIERCYNLDQQLIYKQRMTKNQCDYCTVLLWLMPSNIIMLFMMTLIIINKGRYYIKNFMNKLHLVEIIYFGLQFVYNLFILFYIFKMPINQNYRTKLSPLIILFIESLINCFICILIRIDQIYTINYLRETNKKETQMQIQLLV</sequence>
<evidence type="ECO:0000313" key="3">
    <source>
        <dbReference type="Proteomes" id="UP000688137"/>
    </source>
</evidence>
<proteinExistence type="predicted"/>
<dbReference type="OMA" id="CILIRID"/>
<feature type="transmembrane region" description="Helical" evidence="1">
    <location>
        <begin position="12"/>
        <end position="32"/>
    </location>
</feature>
<protein>
    <recommendedName>
        <fullName evidence="4">Transmembrane protein</fullName>
    </recommendedName>
</protein>
<dbReference type="AlphaFoldDB" id="A0A8S1N0Y3"/>
<comment type="caution">
    <text evidence="2">The sequence shown here is derived from an EMBL/GenBank/DDBJ whole genome shotgun (WGS) entry which is preliminary data.</text>
</comment>
<gene>
    <name evidence="2" type="ORF">PPRIM_AZ9-3.1.T0690091</name>
</gene>